<dbReference type="InterPro" id="IPR050736">
    <property type="entry name" value="Sensor_HK_Regulatory"/>
</dbReference>
<evidence type="ECO:0000256" key="4">
    <source>
        <dbReference type="ARBA" id="ARBA00022553"/>
    </source>
</evidence>
<dbReference type="InterPro" id="IPR004358">
    <property type="entry name" value="Sig_transdc_His_kin-like_C"/>
</dbReference>
<evidence type="ECO:0000256" key="8">
    <source>
        <dbReference type="SAM" id="Phobius"/>
    </source>
</evidence>
<keyword evidence="5" id="KW-0808">Transferase</keyword>
<dbReference type="InterPro" id="IPR036097">
    <property type="entry name" value="HisK_dim/P_sf"/>
</dbReference>
<comment type="caution">
    <text evidence="10">The sequence shown here is derived from an EMBL/GenBank/DDBJ whole genome shotgun (WGS) entry which is preliminary data.</text>
</comment>
<keyword evidence="6" id="KW-0418">Kinase</keyword>
<sequence length="444" mass="47612">MFKLLAYVSVAVAVVMALGAVLVYQATVVSDARREMQRQAAAIADVVGAEQDPVDAVARISMDGLRVTLISADGTVLYDSQEDAGSLPNHGDRPEVHDALAADDGTGWAERESETLGYVSLYAAQRLANGDVLRLSEERAGLVSVLMGDLLWIGLIVVVLVAVSAAVSHRLARRLVAPVLAIDPAHKARAPYVELGPLVDRLNEQHAELKRQNEQLREADSMRAHFMANVTHELKTPIASIQGAAELIASGICRPEDIGGFAERIYGDARRLSALVSDILLLSKLEAGERARDATKVFGAREPVDLLAVARDVAMSLEPLAERHGVQIRVAGIAAVVDGYPRQLDEICRNLVSNAIRYGGTPVTVRVLERDGHAQLTVTDRGPGVPADEQEKVFERFYRVDKSRSREGGGTGLGLAIVKHAAALNGGTVSLESEPGRCSFTVTF</sequence>
<dbReference type="CDD" id="cd00075">
    <property type="entry name" value="HATPase"/>
    <property type="match status" value="1"/>
</dbReference>
<evidence type="ECO:0000256" key="7">
    <source>
        <dbReference type="ARBA" id="ARBA00023012"/>
    </source>
</evidence>
<keyword evidence="8" id="KW-0812">Transmembrane</keyword>
<dbReference type="PANTHER" id="PTHR43711:SF1">
    <property type="entry name" value="HISTIDINE KINASE 1"/>
    <property type="match status" value="1"/>
</dbReference>
<comment type="catalytic activity">
    <reaction evidence="1">
        <text>ATP + protein L-histidine = ADP + protein N-phospho-L-histidine.</text>
        <dbReference type="EC" id="2.7.13.3"/>
    </reaction>
</comment>
<keyword evidence="7" id="KW-0902">Two-component regulatory system</keyword>
<dbReference type="PRINTS" id="PR00344">
    <property type="entry name" value="BCTRLSENSOR"/>
</dbReference>
<keyword evidence="10" id="KW-0547">Nucleotide-binding</keyword>
<keyword evidence="10" id="KW-0067">ATP-binding</keyword>
<dbReference type="InterPro" id="IPR005467">
    <property type="entry name" value="His_kinase_dom"/>
</dbReference>
<proteinExistence type="predicted"/>
<evidence type="ECO:0000313" key="11">
    <source>
        <dbReference type="Proteomes" id="UP001431693"/>
    </source>
</evidence>
<comment type="subcellular location">
    <subcellularLocation>
        <location evidence="2">Cell membrane</location>
    </subcellularLocation>
</comment>
<dbReference type="GO" id="GO:0005524">
    <property type="term" value="F:ATP binding"/>
    <property type="evidence" value="ECO:0007669"/>
    <property type="project" value="UniProtKB-KW"/>
</dbReference>
<feature type="transmembrane region" description="Helical" evidence="8">
    <location>
        <begin position="142"/>
        <end position="167"/>
    </location>
</feature>
<dbReference type="InterPro" id="IPR003661">
    <property type="entry name" value="HisK_dim/P_dom"/>
</dbReference>
<dbReference type="Gene3D" id="1.10.287.130">
    <property type="match status" value="1"/>
</dbReference>
<dbReference type="InterPro" id="IPR036890">
    <property type="entry name" value="HATPase_C_sf"/>
</dbReference>
<feature type="transmembrane region" description="Helical" evidence="8">
    <location>
        <begin position="6"/>
        <end position="29"/>
    </location>
</feature>
<gene>
    <name evidence="10" type="ORF">QJ043_06390</name>
</gene>
<dbReference type="EMBL" id="JASJEX010000003">
    <property type="protein sequence ID" value="MDJ1129705.1"/>
    <property type="molecule type" value="Genomic_DNA"/>
</dbReference>
<dbReference type="PANTHER" id="PTHR43711">
    <property type="entry name" value="TWO-COMPONENT HISTIDINE KINASE"/>
    <property type="match status" value="1"/>
</dbReference>
<dbReference type="PROSITE" id="PS50109">
    <property type="entry name" value="HIS_KIN"/>
    <property type="match status" value="1"/>
</dbReference>
<keyword evidence="8" id="KW-1133">Transmembrane helix</keyword>
<evidence type="ECO:0000313" key="10">
    <source>
        <dbReference type="EMBL" id="MDJ1129705.1"/>
    </source>
</evidence>
<dbReference type="InterPro" id="IPR003594">
    <property type="entry name" value="HATPase_dom"/>
</dbReference>
<keyword evidence="11" id="KW-1185">Reference proteome</keyword>
<keyword evidence="8" id="KW-0472">Membrane</keyword>
<dbReference type="SUPFAM" id="SSF47384">
    <property type="entry name" value="Homodimeric domain of signal transducing histidine kinase"/>
    <property type="match status" value="1"/>
</dbReference>
<dbReference type="Pfam" id="PF00512">
    <property type="entry name" value="HisKA"/>
    <property type="match status" value="1"/>
</dbReference>
<evidence type="ECO:0000259" key="9">
    <source>
        <dbReference type="PROSITE" id="PS50109"/>
    </source>
</evidence>
<dbReference type="SUPFAM" id="SSF55874">
    <property type="entry name" value="ATPase domain of HSP90 chaperone/DNA topoisomerase II/histidine kinase"/>
    <property type="match status" value="1"/>
</dbReference>
<evidence type="ECO:0000256" key="5">
    <source>
        <dbReference type="ARBA" id="ARBA00022679"/>
    </source>
</evidence>
<dbReference type="Pfam" id="PF02518">
    <property type="entry name" value="HATPase_c"/>
    <property type="match status" value="1"/>
</dbReference>
<dbReference type="SMART" id="SM00388">
    <property type="entry name" value="HisKA"/>
    <property type="match status" value="1"/>
</dbReference>
<evidence type="ECO:0000256" key="6">
    <source>
        <dbReference type="ARBA" id="ARBA00022777"/>
    </source>
</evidence>
<dbReference type="SMART" id="SM00387">
    <property type="entry name" value="HATPase_c"/>
    <property type="match status" value="1"/>
</dbReference>
<dbReference type="Proteomes" id="UP001431693">
    <property type="component" value="Unassembled WGS sequence"/>
</dbReference>
<evidence type="ECO:0000256" key="3">
    <source>
        <dbReference type="ARBA" id="ARBA00012438"/>
    </source>
</evidence>
<dbReference type="Gene3D" id="3.30.565.10">
    <property type="entry name" value="Histidine kinase-like ATPase, C-terminal domain"/>
    <property type="match status" value="1"/>
</dbReference>
<evidence type="ECO:0000256" key="2">
    <source>
        <dbReference type="ARBA" id="ARBA00004236"/>
    </source>
</evidence>
<accession>A0ABT6ZKY8</accession>
<evidence type="ECO:0000256" key="1">
    <source>
        <dbReference type="ARBA" id="ARBA00000085"/>
    </source>
</evidence>
<name>A0ABT6ZKY8_9ACTN</name>
<reference evidence="10" key="1">
    <citation type="submission" date="2023-05" db="EMBL/GenBank/DDBJ databases">
        <title>[olsenella] sp. nov., isolated from a pig farm feces dump.</title>
        <authorList>
            <person name="Chang Y.-H."/>
        </authorList>
    </citation>
    <scope>NUCLEOTIDE SEQUENCE</scope>
    <source>
        <strain evidence="10">YH-ols2217</strain>
    </source>
</reference>
<dbReference type="RefSeq" id="WP_283722775.1">
    <property type="nucleotide sequence ID" value="NZ_JASJEX010000003.1"/>
</dbReference>
<dbReference type="CDD" id="cd00082">
    <property type="entry name" value="HisKA"/>
    <property type="match status" value="1"/>
</dbReference>
<protein>
    <recommendedName>
        <fullName evidence="3">histidine kinase</fullName>
        <ecNumber evidence="3">2.7.13.3</ecNumber>
    </recommendedName>
</protein>
<keyword evidence="4" id="KW-0597">Phosphoprotein</keyword>
<feature type="domain" description="Histidine kinase" evidence="9">
    <location>
        <begin position="229"/>
        <end position="444"/>
    </location>
</feature>
<dbReference type="EC" id="2.7.13.3" evidence="3"/>
<organism evidence="10 11">
    <name type="scientific">Kribbibacterium absianum</name>
    <dbReference type="NCBI Taxonomy" id="3044210"/>
    <lineage>
        <taxon>Bacteria</taxon>
        <taxon>Bacillati</taxon>
        <taxon>Actinomycetota</taxon>
        <taxon>Coriobacteriia</taxon>
        <taxon>Coriobacteriales</taxon>
        <taxon>Kribbibacteriaceae</taxon>
        <taxon>Kribbibacterium</taxon>
    </lineage>
</organism>